<name>A0A6C0HZZ7_9ZZZZ</name>
<protein>
    <submittedName>
        <fullName evidence="2">Uncharacterized protein</fullName>
    </submittedName>
</protein>
<dbReference type="EMBL" id="MN740060">
    <property type="protein sequence ID" value="QHT86174.1"/>
    <property type="molecule type" value="Genomic_DNA"/>
</dbReference>
<keyword evidence="1" id="KW-0472">Membrane</keyword>
<evidence type="ECO:0000256" key="1">
    <source>
        <dbReference type="SAM" id="Phobius"/>
    </source>
</evidence>
<organism evidence="2">
    <name type="scientific">viral metagenome</name>
    <dbReference type="NCBI Taxonomy" id="1070528"/>
    <lineage>
        <taxon>unclassified sequences</taxon>
        <taxon>metagenomes</taxon>
        <taxon>organismal metagenomes</taxon>
    </lineage>
</organism>
<evidence type="ECO:0000313" key="2">
    <source>
        <dbReference type="EMBL" id="QHT86174.1"/>
    </source>
</evidence>
<keyword evidence="1" id="KW-0812">Transmembrane</keyword>
<proteinExistence type="predicted"/>
<reference evidence="2" key="1">
    <citation type="journal article" date="2020" name="Nature">
        <title>Giant virus diversity and host interactions through global metagenomics.</title>
        <authorList>
            <person name="Schulz F."/>
            <person name="Roux S."/>
            <person name="Paez-Espino D."/>
            <person name="Jungbluth S."/>
            <person name="Walsh D.A."/>
            <person name="Denef V.J."/>
            <person name="McMahon K.D."/>
            <person name="Konstantinidis K.T."/>
            <person name="Eloe-Fadrosh E.A."/>
            <person name="Kyrpides N.C."/>
            <person name="Woyke T."/>
        </authorList>
    </citation>
    <scope>NUCLEOTIDE SEQUENCE</scope>
    <source>
        <strain evidence="2">GVMAG-M-3300023184-184</strain>
    </source>
</reference>
<keyword evidence="1" id="KW-1133">Transmembrane helix</keyword>
<dbReference type="AlphaFoldDB" id="A0A6C0HZZ7"/>
<accession>A0A6C0HZZ7</accession>
<sequence length="268" mass="30266">MNSIYNNNCNDSLKRQQNKKLDTACKCFENIDTYSALANNYVIALDAYKKEKIKYDEELKKLDDWKNKKGEYKTYQTEYDNLINDVKTWQNCHSIVAAGYAGATQSQRDNSCVWALGDGWVGTFVGDYWNTSDGCFPTFIKGYCKRTPAKAESDFNNSGYSNAKPSVRMIPKIPIPPTSNISCCTYNISEIDAGINNSEINCIQQIQQQILRNALGGGDSSSDDQSTLPLPTYNETIFETILETIKTNINLIIIIISIIFVFIIYSLY</sequence>
<feature type="transmembrane region" description="Helical" evidence="1">
    <location>
        <begin position="249"/>
        <end position="267"/>
    </location>
</feature>